<dbReference type="KEGG" id="mdu:MDUV_16180"/>
<dbReference type="SMART" id="SM00530">
    <property type="entry name" value="HTH_XRE"/>
    <property type="match status" value="1"/>
</dbReference>
<dbReference type="PANTHER" id="PTHR35010">
    <property type="entry name" value="BLL4672 PROTEIN-RELATED"/>
    <property type="match status" value="1"/>
</dbReference>
<dbReference type="InterPro" id="IPR001387">
    <property type="entry name" value="Cro/C1-type_HTH"/>
</dbReference>
<protein>
    <submittedName>
        <fullName evidence="1">Transcriptional regulator</fullName>
    </submittedName>
</protein>
<organism evidence="1 2">
    <name type="scientific">Mycolicibacterium duvalii</name>
    <dbReference type="NCBI Taxonomy" id="39688"/>
    <lineage>
        <taxon>Bacteria</taxon>
        <taxon>Bacillati</taxon>
        <taxon>Actinomycetota</taxon>
        <taxon>Actinomycetes</taxon>
        <taxon>Mycobacteriales</taxon>
        <taxon>Mycobacteriaceae</taxon>
        <taxon>Mycolicibacterium</taxon>
    </lineage>
</organism>
<accession>A0A7I7JZJ8</accession>
<dbReference type="GO" id="GO:0003677">
    <property type="term" value="F:DNA binding"/>
    <property type="evidence" value="ECO:0007669"/>
    <property type="project" value="InterPro"/>
</dbReference>
<evidence type="ECO:0000313" key="1">
    <source>
        <dbReference type="EMBL" id="BBX16758.1"/>
    </source>
</evidence>
<keyword evidence="2" id="KW-1185">Reference proteome</keyword>
<dbReference type="InterPro" id="IPR041413">
    <property type="entry name" value="MLTR_LBD"/>
</dbReference>
<dbReference type="Gene3D" id="1.10.260.40">
    <property type="entry name" value="lambda repressor-like DNA-binding domains"/>
    <property type="match status" value="1"/>
</dbReference>
<dbReference type="Pfam" id="PF17765">
    <property type="entry name" value="MLTR_LBD"/>
    <property type="match status" value="1"/>
</dbReference>
<proteinExistence type="predicted"/>
<sequence length="272" mass="30938">MTAQSDRRAELGAFLRARRQRIARDVHGLPDLPRGRRTGLRREEVSALCGVSITWYTWLEQGRPITPSRQVLDAIAQTLRLSATEHQYLLGLAGYAPPMDPTRTEPAPDHIQRLIDALGERPAYVLAGDWSIVGWNSAYAELYPNVAKVDVAERNLLWLVFTDPSVRTLLDDWEVTSARFLGEFRAQVAGRLSEAPIRELLERLRAVSAEFRRGWDTHPVAGFESRERVFHHPTAGRLRYEHHQLRPSDRPDLQIVVYTPYHCAQAAPLRPA</sequence>
<dbReference type="PANTHER" id="PTHR35010:SF2">
    <property type="entry name" value="BLL4672 PROTEIN"/>
    <property type="match status" value="1"/>
</dbReference>
<evidence type="ECO:0000313" key="2">
    <source>
        <dbReference type="Proteomes" id="UP000467006"/>
    </source>
</evidence>
<dbReference type="InterPro" id="IPR010982">
    <property type="entry name" value="Lambda_DNA-bd_dom_sf"/>
</dbReference>
<dbReference type="AlphaFoldDB" id="A0A7I7JZJ8"/>
<dbReference type="Proteomes" id="UP000467006">
    <property type="component" value="Chromosome"/>
</dbReference>
<name>A0A7I7JZJ8_9MYCO</name>
<reference evidence="1 2" key="1">
    <citation type="journal article" date="2019" name="Emerg. Microbes Infect.">
        <title>Comprehensive subspecies identification of 175 nontuberculous mycobacteria species based on 7547 genomic profiles.</title>
        <authorList>
            <person name="Matsumoto Y."/>
            <person name="Kinjo T."/>
            <person name="Motooka D."/>
            <person name="Nabeya D."/>
            <person name="Jung N."/>
            <person name="Uechi K."/>
            <person name="Horii T."/>
            <person name="Iida T."/>
            <person name="Fujita J."/>
            <person name="Nakamura S."/>
        </authorList>
    </citation>
    <scope>NUCLEOTIDE SEQUENCE [LARGE SCALE GENOMIC DNA]</scope>
    <source>
        <strain evidence="1 2">JCM 6396</strain>
    </source>
</reference>
<dbReference type="SUPFAM" id="SSF47413">
    <property type="entry name" value="lambda repressor-like DNA-binding domains"/>
    <property type="match status" value="1"/>
</dbReference>
<dbReference type="Gene3D" id="3.30.450.180">
    <property type="match status" value="1"/>
</dbReference>
<gene>
    <name evidence="1" type="ORF">MDUV_16180</name>
</gene>
<dbReference type="Pfam" id="PF13560">
    <property type="entry name" value="HTH_31"/>
    <property type="match status" value="1"/>
</dbReference>
<dbReference type="CDD" id="cd00093">
    <property type="entry name" value="HTH_XRE"/>
    <property type="match status" value="1"/>
</dbReference>
<dbReference type="OrthoDB" id="3608749at2"/>
<dbReference type="EMBL" id="AP022563">
    <property type="protein sequence ID" value="BBX16758.1"/>
    <property type="molecule type" value="Genomic_DNA"/>
</dbReference>
<dbReference type="RefSeq" id="WP_098001251.1">
    <property type="nucleotide sequence ID" value="NZ_AP022563.1"/>
</dbReference>